<name>A0A0F9UIZ4_9ZZZZ</name>
<protein>
    <submittedName>
        <fullName evidence="1">Uncharacterized protein</fullName>
    </submittedName>
</protein>
<organism evidence="1">
    <name type="scientific">marine sediment metagenome</name>
    <dbReference type="NCBI Taxonomy" id="412755"/>
    <lineage>
        <taxon>unclassified sequences</taxon>
        <taxon>metagenomes</taxon>
        <taxon>ecological metagenomes</taxon>
    </lineage>
</organism>
<accession>A0A0F9UIZ4</accession>
<dbReference type="AlphaFoldDB" id="A0A0F9UIZ4"/>
<reference evidence="1" key="1">
    <citation type="journal article" date="2015" name="Nature">
        <title>Complex archaea that bridge the gap between prokaryotes and eukaryotes.</title>
        <authorList>
            <person name="Spang A."/>
            <person name="Saw J.H."/>
            <person name="Jorgensen S.L."/>
            <person name="Zaremba-Niedzwiedzka K."/>
            <person name="Martijn J."/>
            <person name="Lind A.E."/>
            <person name="van Eijk R."/>
            <person name="Schleper C."/>
            <person name="Guy L."/>
            <person name="Ettema T.J."/>
        </authorList>
    </citation>
    <scope>NUCLEOTIDE SEQUENCE</scope>
</reference>
<comment type="caution">
    <text evidence="1">The sequence shown here is derived from an EMBL/GenBank/DDBJ whole genome shotgun (WGS) entry which is preliminary data.</text>
</comment>
<sequence length="51" mass="5770">MLIRFYEKLRAGDVIGFSLLSFGRIVGLAMSDSIRLNRDLRFFTCGATNAR</sequence>
<proteinExistence type="predicted"/>
<dbReference type="EMBL" id="LAZR01000101">
    <property type="protein sequence ID" value="KKN91639.1"/>
    <property type="molecule type" value="Genomic_DNA"/>
</dbReference>
<gene>
    <name evidence="1" type="ORF">LCGC14_0215210</name>
</gene>
<evidence type="ECO:0000313" key="1">
    <source>
        <dbReference type="EMBL" id="KKN91639.1"/>
    </source>
</evidence>